<dbReference type="RefSeq" id="WP_373656937.1">
    <property type="nucleotide sequence ID" value="NZ_JBGUAW010000011.1"/>
</dbReference>
<gene>
    <name evidence="1" type="ORF">ACERLL_15125</name>
</gene>
<sequence length="54" mass="5993">MSELNVQPGDWLVERPLGELRLRDEGLLVQALECREGAFLSVPDFATRIRPGAA</sequence>
<proteinExistence type="predicted"/>
<dbReference type="Proteomes" id="UP001575181">
    <property type="component" value="Unassembled WGS sequence"/>
</dbReference>
<dbReference type="EMBL" id="JBGUAW010000011">
    <property type="protein sequence ID" value="MFA9462149.1"/>
    <property type="molecule type" value="Genomic_DNA"/>
</dbReference>
<comment type="caution">
    <text evidence="1">The sequence shown here is derived from an EMBL/GenBank/DDBJ whole genome shotgun (WGS) entry which is preliminary data.</text>
</comment>
<name>A0ABV4TXU7_9GAMM</name>
<organism evidence="1 2">
    <name type="scientific">Thiohalorhabdus methylotrophus</name>
    <dbReference type="NCBI Taxonomy" id="3242694"/>
    <lineage>
        <taxon>Bacteria</taxon>
        <taxon>Pseudomonadati</taxon>
        <taxon>Pseudomonadota</taxon>
        <taxon>Gammaproteobacteria</taxon>
        <taxon>Thiohalorhabdales</taxon>
        <taxon>Thiohalorhabdaceae</taxon>
        <taxon>Thiohalorhabdus</taxon>
    </lineage>
</organism>
<accession>A0ABV4TXU7</accession>
<reference evidence="1 2" key="1">
    <citation type="submission" date="2024-08" db="EMBL/GenBank/DDBJ databases">
        <title>Whole-genome sequencing of halo(alkali)philic microorganisms from hypersaline lakes.</title>
        <authorList>
            <person name="Sorokin D.Y."/>
            <person name="Merkel A.Y."/>
            <person name="Messina E."/>
            <person name="Yakimov M."/>
        </authorList>
    </citation>
    <scope>NUCLEOTIDE SEQUENCE [LARGE SCALE GENOMIC DNA]</scope>
    <source>
        <strain evidence="1 2">Cl-TMA</strain>
    </source>
</reference>
<keyword evidence="2" id="KW-1185">Reference proteome</keyword>
<dbReference type="SUPFAM" id="SSF116726">
    <property type="entry name" value="TrkA C-terminal domain-like"/>
    <property type="match status" value="1"/>
</dbReference>
<evidence type="ECO:0000313" key="2">
    <source>
        <dbReference type="Proteomes" id="UP001575181"/>
    </source>
</evidence>
<dbReference type="InterPro" id="IPR036721">
    <property type="entry name" value="RCK_C_sf"/>
</dbReference>
<protein>
    <submittedName>
        <fullName evidence="1">Uncharacterized protein</fullName>
    </submittedName>
</protein>
<evidence type="ECO:0000313" key="1">
    <source>
        <dbReference type="EMBL" id="MFA9462149.1"/>
    </source>
</evidence>
<dbReference type="Gene3D" id="3.30.70.1450">
    <property type="entry name" value="Regulator of K+ conductance, C-terminal domain"/>
    <property type="match status" value="1"/>
</dbReference>